<gene>
    <name evidence="2" type="ORF">AUC68_08395</name>
</gene>
<keyword evidence="3" id="KW-1185">Reference proteome</keyword>
<dbReference type="EMBL" id="LPWG01000013">
    <property type="protein sequence ID" value="ODR98443.1"/>
    <property type="molecule type" value="Genomic_DNA"/>
</dbReference>
<evidence type="ECO:0000313" key="3">
    <source>
        <dbReference type="Proteomes" id="UP000094501"/>
    </source>
</evidence>
<organism evidence="2 3">
    <name type="scientific">Methyloceanibacter methanicus</name>
    <dbReference type="NCBI Taxonomy" id="1774968"/>
    <lineage>
        <taxon>Bacteria</taxon>
        <taxon>Pseudomonadati</taxon>
        <taxon>Pseudomonadota</taxon>
        <taxon>Alphaproteobacteria</taxon>
        <taxon>Hyphomicrobiales</taxon>
        <taxon>Hyphomicrobiaceae</taxon>
        <taxon>Methyloceanibacter</taxon>
    </lineage>
</organism>
<sequence length="239" mass="26169">MAPARDQLLRLREELDIADAAPAQLDVVAAHGDRPMALELVHAPLHGMDVGHRGEVQISPPDEGRQVLEKGLAEGAVARRDTRLDQRRPFPVLAEALVVDQGGFGRERDLRRAGIGPEPQIRPVDIAVLGLLLQEAHQVACQPHEEGRRLHALGEPCPFGVVEHHEVDVGRVVQLHGAELAHGDHEIAVRLVRRDLPGGKGLAEQIADRGPDRRIGRFAQTGQRLGRRPDAAEIGERRQ</sequence>
<dbReference type="AlphaFoldDB" id="A0A1E3VY44"/>
<evidence type="ECO:0000313" key="2">
    <source>
        <dbReference type="EMBL" id="ODR98443.1"/>
    </source>
</evidence>
<reference evidence="2 3" key="1">
    <citation type="journal article" date="2016" name="Environ. Microbiol.">
        <title>New Methyloceanibacter diversity from North Sea sediments includes methanotroph containing solely the soluble methane monooxygenase.</title>
        <authorList>
            <person name="Vekeman B."/>
            <person name="Kerckhof F.M."/>
            <person name="Cremers G."/>
            <person name="de Vos P."/>
            <person name="Vandamme P."/>
            <person name="Boon N."/>
            <person name="Op den Camp H.J."/>
            <person name="Heylen K."/>
        </authorList>
    </citation>
    <scope>NUCLEOTIDE SEQUENCE [LARGE SCALE GENOMIC DNA]</scope>
    <source>
        <strain evidence="2 3">R-67174</strain>
    </source>
</reference>
<dbReference type="Proteomes" id="UP000094501">
    <property type="component" value="Unassembled WGS sequence"/>
</dbReference>
<proteinExistence type="predicted"/>
<comment type="caution">
    <text evidence="2">The sequence shown here is derived from an EMBL/GenBank/DDBJ whole genome shotgun (WGS) entry which is preliminary data.</text>
</comment>
<feature type="compositionally biased region" description="Basic and acidic residues" evidence="1">
    <location>
        <begin position="227"/>
        <end position="239"/>
    </location>
</feature>
<protein>
    <submittedName>
        <fullName evidence="2">Uncharacterized protein</fullName>
    </submittedName>
</protein>
<name>A0A1E3VY44_9HYPH</name>
<feature type="region of interest" description="Disordered" evidence="1">
    <location>
        <begin position="209"/>
        <end position="239"/>
    </location>
</feature>
<evidence type="ECO:0000256" key="1">
    <source>
        <dbReference type="SAM" id="MobiDB-lite"/>
    </source>
</evidence>
<accession>A0A1E3VY44</accession>